<dbReference type="CGD" id="CAL0136969">
    <property type="gene designation" value="CAGL0M12056g"/>
</dbReference>
<dbReference type="InParanoid" id="Q6FIS8"/>
<dbReference type="EMBL" id="CR380959">
    <property type="protein sequence ID" value="CAG62846.1"/>
    <property type="molecule type" value="Genomic_DNA"/>
</dbReference>
<evidence type="ECO:0000313" key="1">
    <source>
        <dbReference type="CGD" id="CAL0136969"/>
    </source>
</evidence>
<keyword evidence="3" id="KW-1185">Reference proteome</keyword>
<gene>
    <name evidence="1 2" type="ordered locus">CAGL0M12056g</name>
</gene>
<dbReference type="Proteomes" id="UP000002428">
    <property type="component" value="Chromosome M"/>
</dbReference>
<sequence>MAYLVPTVDVLSNSVLRSECCAASFSWAGNSLFLTAFLIENQCRAQQNQISIVGSNMYLETFGEELEIVRAPHSIFSLSLLAAGYSETNTRSLLTMEILKKKRSPTATALS</sequence>
<dbReference type="KEGG" id="cgr:2891416"/>
<dbReference type="HOGENOM" id="CLU_2158060_0_0_1"/>
<proteinExistence type="predicted"/>
<dbReference type="RefSeq" id="XP_449866.1">
    <property type="nucleotide sequence ID" value="XM_449866.1"/>
</dbReference>
<dbReference type="AlphaFoldDB" id="Q6FIS8"/>
<accession>Q6FIS8</accession>
<evidence type="ECO:0000313" key="3">
    <source>
        <dbReference type="Proteomes" id="UP000002428"/>
    </source>
</evidence>
<dbReference type="VEuPathDB" id="FungiDB:CAGL0M12056g"/>
<protein>
    <submittedName>
        <fullName evidence="2">Uncharacterized protein</fullName>
    </submittedName>
</protein>
<name>Q6FIS8_CANGA</name>
<organism evidence="2 3">
    <name type="scientific">Candida glabrata (strain ATCC 2001 / BCRC 20586 / JCM 3761 / NBRC 0622 / NRRL Y-65 / CBS 138)</name>
    <name type="common">Yeast</name>
    <name type="synonym">Nakaseomyces glabratus</name>
    <dbReference type="NCBI Taxonomy" id="284593"/>
    <lineage>
        <taxon>Eukaryota</taxon>
        <taxon>Fungi</taxon>
        <taxon>Dikarya</taxon>
        <taxon>Ascomycota</taxon>
        <taxon>Saccharomycotina</taxon>
        <taxon>Saccharomycetes</taxon>
        <taxon>Saccharomycetales</taxon>
        <taxon>Saccharomycetaceae</taxon>
        <taxon>Nakaseomyces</taxon>
    </lineage>
</organism>
<evidence type="ECO:0000313" key="2">
    <source>
        <dbReference type="EMBL" id="CAG62846.1"/>
    </source>
</evidence>
<reference evidence="2 3" key="1">
    <citation type="journal article" date="2004" name="Nature">
        <title>Genome evolution in yeasts.</title>
        <authorList>
            <consortium name="Genolevures"/>
            <person name="Dujon B."/>
            <person name="Sherman D."/>
            <person name="Fischer G."/>
            <person name="Durrens P."/>
            <person name="Casaregola S."/>
            <person name="Lafontaine I."/>
            <person name="de Montigny J."/>
            <person name="Marck C."/>
            <person name="Neuveglise C."/>
            <person name="Talla E."/>
            <person name="Goffard N."/>
            <person name="Frangeul L."/>
            <person name="Aigle M."/>
            <person name="Anthouard V."/>
            <person name="Babour A."/>
            <person name="Barbe V."/>
            <person name="Barnay S."/>
            <person name="Blanchin S."/>
            <person name="Beckerich J.M."/>
            <person name="Beyne E."/>
            <person name="Bleykasten C."/>
            <person name="Boisrame A."/>
            <person name="Boyer J."/>
            <person name="Cattolico L."/>
            <person name="Confanioleri F."/>
            <person name="de Daruvar A."/>
            <person name="Despons L."/>
            <person name="Fabre E."/>
            <person name="Fairhead C."/>
            <person name="Ferry-Dumazet H."/>
            <person name="Groppi A."/>
            <person name="Hantraye F."/>
            <person name="Hennequin C."/>
            <person name="Jauniaux N."/>
            <person name="Joyet P."/>
            <person name="Kachouri R."/>
            <person name="Kerrest A."/>
            <person name="Koszul R."/>
            <person name="Lemaire M."/>
            <person name="Lesur I."/>
            <person name="Ma L."/>
            <person name="Muller H."/>
            <person name="Nicaud J.M."/>
            <person name="Nikolski M."/>
            <person name="Oztas S."/>
            <person name="Ozier-Kalogeropoulos O."/>
            <person name="Pellenz S."/>
            <person name="Potier S."/>
            <person name="Richard G.F."/>
            <person name="Straub M.L."/>
            <person name="Suleau A."/>
            <person name="Swennene D."/>
            <person name="Tekaia F."/>
            <person name="Wesolowski-Louvel M."/>
            <person name="Westhof E."/>
            <person name="Wirth B."/>
            <person name="Zeniou-Meyer M."/>
            <person name="Zivanovic I."/>
            <person name="Bolotin-Fukuhara M."/>
            <person name="Thierry A."/>
            <person name="Bouchier C."/>
            <person name="Caudron B."/>
            <person name="Scarpelli C."/>
            <person name="Gaillardin C."/>
            <person name="Weissenbach J."/>
            <person name="Wincker P."/>
            <person name="Souciet J.L."/>
        </authorList>
    </citation>
    <scope>NUCLEOTIDE SEQUENCE [LARGE SCALE GENOMIC DNA]</scope>
    <source>
        <strain evidence="3">ATCC 2001 / BCRC 20586 / JCM 3761 / NBRC 0622 / NRRL Y-65 / CBS 138</strain>
    </source>
</reference>